<evidence type="ECO:0000313" key="3">
    <source>
        <dbReference type="Proteomes" id="UP001165263"/>
    </source>
</evidence>
<reference evidence="2" key="1">
    <citation type="submission" date="2022-08" db="EMBL/GenBank/DDBJ databases">
        <title>Reclassification of Massilia species as members of the genera Telluria, Duganella, Pseudoduganella, Mokoshia gen. nov. and Zemynaea gen. nov. using orthogonal and non-orthogonal genome-based approaches.</title>
        <authorList>
            <person name="Bowman J.P."/>
        </authorList>
    </citation>
    <scope>NUCLEOTIDE SEQUENCE</scope>
    <source>
        <strain evidence="2">LMG 11547</strain>
    </source>
</reference>
<comment type="caution">
    <text evidence="2">The sequence shown here is derived from an EMBL/GenBank/DDBJ whole genome shotgun (WGS) entry which is preliminary data.</text>
</comment>
<dbReference type="EMBL" id="JANUHC010000003">
    <property type="protein sequence ID" value="MCS0629660.1"/>
    <property type="molecule type" value="Genomic_DNA"/>
</dbReference>
<name>A0ABT2BX25_9BURK</name>
<keyword evidence="3" id="KW-1185">Reference proteome</keyword>
<dbReference type="Gene3D" id="3.30.870.10">
    <property type="entry name" value="Endonuclease Chain A"/>
    <property type="match status" value="1"/>
</dbReference>
<dbReference type="SUPFAM" id="SSF56024">
    <property type="entry name" value="Phospholipase D/nuclease"/>
    <property type="match status" value="1"/>
</dbReference>
<dbReference type="Pfam" id="PF13091">
    <property type="entry name" value="PLDc_2"/>
    <property type="match status" value="1"/>
</dbReference>
<accession>A0ABT2BX25</accession>
<organism evidence="2 3">
    <name type="scientific">Telluria mixta</name>
    <dbReference type="NCBI Taxonomy" id="34071"/>
    <lineage>
        <taxon>Bacteria</taxon>
        <taxon>Pseudomonadati</taxon>
        <taxon>Pseudomonadota</taxon>
        <taxon>Betaproteobacteria</taxon>
        <taxon>Burkholderiales</taxon>
        <taxon>Oxalobacteraceae</taxon>
        <taxon>Telluria group</taxon>
        <taxon>Telluria</taxon>
    </lineage>
</organism>
<protein>
    <submittedName>
        <fullName evidence="2">Phospholipase D-like domain-containing protein</fullName>
    </submittedName>
</protein>
<feature type="domain" description="Phospholipase D-like" evidence="1">
    <location>
        <begin position="45"/>
        <end position="152"/>
    </location>
</feature>
<sequence>MTNHVKLLLNGETSGHLDRFLELIQTSTRFECVVAFARMSGWASIAVPLTAALKRGLHVRFTAGLSFCYTEPAVLQALIKLKQKHDNLQVYIGDTPETFHPKLYAFGNGSNGTVIVGSANLTSGGFTVNYEASVEIDDVGGKLMAEIVDHVDSLIEGKVLQEVTPFLIDDYARKFEINRIHQAVARRRTAKAIARTEVDTDTLQAVLNVLRDDKTENGFDAMVALRKERRRQANLAMQRLIGTPPSTRDAFIAGYEDLIRHFSSGGLQRGKTRIANNYRHFLAALNEAQELKHASPGTAYTVLADYFDDVIGAGVNILTEILLAINSKRFANMNKNAVAGMARANVTRFPERPLKTNVDAELYAEYCEEADRLREQLSLRDFIELDTLFNHLYWN</sequence>
<proteinExistence type="predicted"/>
<evidence type="ECO:0000313" key="2">
    <source>
        <dbReference type="EMBL" id="MCS0629660.1"/>
    </source>
</evidence>
<dbReference type="Proteomes" id="UP001165263">
    <property type="component" value="Unassembled WGS sequence"/>
</dbReference>
<dbReference type="InterPro" id="IPR025202">
    <property type="entry name" value="PLD-like_dom"/>
</dbReference>
<evidence type="ECO:0000259" key="1">
    <source>
        <dbReference type="Pfam" id="PF13091"/>
    </source>
</evidence>
<dbReference type="RefSeq" id="WP_259448785.1">
    <property type="nucleotide sequence ID" value="NZ_CP119520.1"/>
</dbReference>
<gene>
    <name evidence="2" type="ORF">NX786_09980</name>
</gene>